<evidence type="ECO:0000256" key="1">
    <source>
        <dbReference type="SAM" id="MobiDB-lite"/>
    </source>
</evidence>
<evidence type="ECO:0000313" key="2">
    <source>
        <dbReference type="EMBL" id="RHZ83700.1"/>
    </source>
</evidence>
<dbReference type="OrthoDB" id="2446567at2759"/>
<feature type="compositionally biased region" description="Polar residues" evidence="1">
    <location>
        <begin position="10"/>
        <end position="23"/>
    </location>
</feature>
<accession>A0A397JGD9</accession>
<comment type="caution">
    <text evidence="2">The sequence shown here is derived from an EMBL/GenBank/DDBJ whole genome shotgun (WGS) entry which is preliminary data.</text>
</comment>
<evidence type="ECO:0000313" key="3">
    <source>
        <dbReference type="Proteomes" id="UP000266861"/>
    </source>
</evidence>
<gene>
    <name evidence="2" type="ORF">Glove_88g138</name>
</gene>
<dbReference type="EMBL" id="PQFF01000084">
    <property type="protein sequence ID" value="RHZ83700.1"/>
    <property type="molecule type" value="Genomic_DNA"/>
</dbReference>
<protein>
    <submittedName>
        <fullName evidence="2">Uncharacterized protein</fullName>
    </submittedName>
</protein>
<dbReference type="Proteomes" id="UP000266861">
    <property type="component" value="Unassembled WGS sequence"/>
</dbReference>
<dbReference type="AlphaFoldDB" id="A0A397JGD9"/>
<reference evidence="2 3" key="1">
    <citation type="submission" date="2018-08" db="EMBL/GenBank/DDBJ databases">
        <title>Genome and evolution of the arbuscular mycorrhizal fungus Diversispora epigaea (formerly Glomus versiforme) and its bacterial endosymbionts.</title>
        <authorList>
            <person name="Sun X."/>
            <person name="Fei Z."/>
            <person name="Harrison M."/>
        </authorList>
    </citation>
    <scope>NUCLEOTIDE SEQUENCE [LARGE SCALE GENOMIC DNA]</scope>
    <source>
        <strain evidence="2 3">IT104</strain>
    </source>
</reference>
<keyword evidence="3" id="KW-1185">Reference proteome</keyword>
<feature type="region of interest" description="Disordered" evidence="1">
    <location>
        <begin position="1"/>
        <end position="42"/>
    </location>
</feature>
<proteinExistence type="predicted"/>
<name>A0A397JGD9_9GLOM</name>
<sequence length="176" mass="21098">MQTDFRNEISQDNLVLQNSNDQNEPLRKKIKKPRRETKPEEKQFLEPLIKCLTNEIQEILGNEWDKNRIRILLSEYLDDPCGSIGQRAIDTRKMQTDFRNEISQDNLVLQNSNDQNEPLRKKIKKPRRETKPEEKQFLEPLIKCLTNEIQEILGNEWDKNRISQYISRHRQNKNNN</sequence>
<organism evidence="2 3">
    <name type="scientific">Diversispora epigaea</name>
    <dbReference type="NCBI Taxonomy" id="1348612"/>
    <lineage>
        <taxon>Eukaryota</taxon>
        <taxon>Fungi</taxon>
        <taxon>Fungi incertae sedis</taxon>
        <taxon>Mucoromycota</taxon>
        <taxon>Glomeromycotina</taxon>
        <taxon>Glomeromycetes</taxon>
        <taxon>Diversisporales</taxon>
        <taxon>Diversisporaceae</taxon>
        <taxon>Diversispora</taxon>
    </lineage>
</organism>
<feature type="region of interest" description="Disordered" evidence="1">
    <location>
        <begin position="110"/>
        <end position="135"/>
    </location>
</feature>